<protein>
    <submittedName>
        <fullName evidence="1">Uncharacterized protein</fullName>
    </submittedName>
</protein>
<reference evidence="1" key="1">
    <citation type="submission" date="2023-04" db="EMBL/GenBank/DDBJ databases">
        <title>A chromosome-level genome assembly of the parasitoid wasp Eretmocerus hayati.</title>
        <authorList>
            <person name="Zhong Y."/>
            <person name="Liu S."/>
            <person name="Liu Y."/>
        </authorList>
    </citation>
    <scope>NUCLEOTIDE SEQUENCE</scope>
    <source>
        <strain evidence="1">ZJU_SS_LIU_2023</strain>
    </source>
</reference>
<name>A0ACC2NNF2_9HYME</name>
<comment type="caution">
    <text evidence="1">The sequence shown here is derived from an EMBL/GenBank/DDBJ whole genome shotgun (WGS) entry which is preliminary data.</text>
</comment>
<proteinExistence type="predicted"/>
<dbReference type="EMBL" id="CM056743">
    <property type="protein sequence ID" value="KAJ8672790.1"/>
    <property type="molecule type" value="Genomic_DNA"/>
</dbReference>
<sequence>MGTFSPPEDANLPPNGLFQKIVIPSAIKGNAKRLQYCTSVCAQLDSPELRASKVIFIRGVLEFTEPEFAAILDKIIYKNPEPIPITVITSAPSHAGVRVINKQPYVPTPDAPTSPDGFPNHHLVDLLTQGYNPASPLPSIEDIFDILSARRARSLYCYNISLDHLSSDFEGYLNNDPIIRTSQVDPSQNRLVGIMPGINRSFFYFASQYASGEMHIEDSLLKSLNLLYGGLANQPRGVPMKLWIFVFDSQKLISVIQQYYRPANSRVHICQYIYLHKNLFLSITFLEMYGIPYHTFYQYAGDLVFIQYGDFHQVINLSPNLAEAINFADGLWNYLIPHVFSCTCENIPFVLISPNPDADVTYVTRQLDYYPCSSARCEFFSRSPSSLLQHSRAVHGQVFPILASNERWCLACNHRVLVNNASEHIKGHLHLGKLPLQFSFSAYSRFNLGIFIEKKKHLPVGWNDTAGFGLLQCRYCKEYQLAVEHSHHAKTCKTKPYHCDAPCPYTFETKHGLSRHIRAKHA</sequence>
<evidence type="ECO:0000313" key="2">
    <source>
        <dbReference type="Proteomes" id="UP001239111"/>
    </source>
</evidence>
<organism evidence="1 2">
    <name type="scientific">Eretmocerus hayati</name>
    <dbReference type="NCBI Taxonomy" id="131215"/>
    <lineage>
        <taxon>Eukaryota</taxon>
        <taxon>Metazoa</taxon>
        <taxon>Ecdysozoa</taxon>
        <taxon>Arthropoda</taxon>
        <taxon>Hexapoda</taxon>
        <taxon>Insecta</taxon>
        <taxon>Pterygota</taxon>
        <taxon>Neoptera</taxon>
        <taxon>Endopterygota</taxon>
        <taxon>Hymenoptera</taxon>
        <taxon>Apocrita</taxon>
        <taxon>Proctotrupomorpha</taxon>
        <taxon>Chalcidoidea</taxon>
        <taxon>Aphelinidae</taxon>
        <taxon>Aphelininae</taxon>
        <taxon>Eretmocerus</taxon>
    </lineage>
</organism>
<keyword evidence="2" id="KW-1185">Reference proteome</keyword>
<accession>A0ACC2NNF2</accession>
<gene>
    <name evidence="1" type="ORF">QAD02_004050</name>
</gene>
<dbReference type="Proteomes" id="UP001239111">
    <property type="component" value="Chromosome 3"/>
</dbReference>
<evidence type="ECO:0000313" key="1">
    <source>
        <dbReference type="EMBL" id="KAJ8672790.1"/>
    </source>
</evidence>